<dbReference type="EMBL" id="SGXF01000002">
    <property type="protein sequence ID" value="RZT00893.1"/>
    <property type="molecule type" value="Genomic_DNA"/>
</dbReference>
<comment type="caution">
    <text evidence="1">The sequence shown here is derived from an EMBL/GenBank/DDBJ whole genome shotgun (WGS) entry which is preliminary data.</text>
</comment>
<keyword evidence="2" id="KW-1185">Reference proteome</keyword>
<dbReference type="Proteomes" id="UP000292927">
    <property type="component" value="Unassembled WGS sequence"/>
</dbReference>
<evidence type="ECO:0000313" key="2">
    <source>
        <dbReference type="Proteomes" id="UP000292927"/>
    </source>
</evidence>
<dbReference type="RefSeq" id="WP_130434320.1">
    <property type="nucleotide sequence ID" value="NZ_SGXF01000002.1"/>
</dbReference>
<evidence type="ECO:0000313" key="1">
    <source>
        <dbReference type="EMBL" id="RZT00893.1"/>
    </source>
</evidence>
<organism evidence="1 2">
    <name type="scientific">Cuneatibacter caecimuris</name>
    <dbReference type="NCBI Taxonomy" id="1796618"/>
    <lineage>
        <taxon>Bacteria</taxon>
        <taxon>Bacillati</taxon>
        <taxon>Bacillota</taxon>
        <taxon>Clostridia</taxon>
        <taxon>Lachnospirales</taxon>
        <taxon>Lachnospiraceae</taxon>
        <taxon>Cuneatibacter</taxon>
    </lineage>
</organism>
<dbReference type="Pfam" id="PF19791">
    <property type="entry name" value="DUF6275"/>
    <property type="match status" value="1"/>
</dbReference>
<proteinExistence type="predicted"/>
<dbReference type="InterPro" id="IPR046242">
    <property type="entry name" value="DUF6275"/>
</dbReference>
<accession>A0A4Q7PJN1</accession>
<dbReference type="AlphaFoldDB" id="A0A4Q7PJN1"/>
<reference evidence="1 2" key="1">
    <citation type="submission" date="2019-02" db="EMBL/GenBank/DDBJ databases">
        <title>Genomic Encyclopedia of Type Strains, Phase IV (KMG-IV): sequencing the most valuable type-strain genomes for metagenomic binning, comparative biology and taxonomic classification.</title>
        <authorList>
            <person name="Goeker M."/>
        </authorList>
    </citation>
    <scope>NUCLEOTIDE SEQUENCE [LARGE SCALE GENOMIC DNA]</scope>
    <source>
        <strain evidence="1 2">DSM 29486</strain>
    </source>
</reference>
<name>A0A4Q7PJN1_9FIRM</name>
<protein>
    <submittedName>
        <fullName evidence="1">Uncharacterized protein</fullName>
    </submittedName>
</protein>
<gene>
    <name evidence="1" type="ORF">EV209_1329</name>
</gene>
<sequence>MMNKANVVAFTDKCRLILAKHLDEKGEEISSSDIFLEWEVSGEQGDKALLRVRGNETAYYEATRPEGTERVTVEIFKKCGEFTSKGE</sequence>